<dbReference type="FunFam" id="3.30.40.10:FF:000006">
    <property type="entry name" value="CCR4-NOT transcription complex subunit 4"/>
    <property type="match status" value="1"/>
</dbReference>
<evidence type="ECO:0000256" key="7">
    <source>
        <dbReference type="ARBA" id="ARBA00023242"/>
    </source>
</evidence>
<keyword evidence="3 8" id="KW-0863">Zinc-finger</keyword>
<feature type="compositionally biased region" description="Low complexity" evidence="10">
    <location>
        <begin position="477"/>
        <end position="489"/>
    </location>
</feature>
<dbReference type="AlphaFoldDB" id="K0T133"/>
<comment type="caution">
    <text evidence="13">The sequence shown here is derived from an EMBL/GenBank/DDBJ whole genome shotgun (WGS) entry which is preliminary data.</text>
</comment>
<dbReference type="SUPFAM" id="SSF54928">
    <property type="entry name" value="RNA-binding domain, RBD"/>
    <property type="match status" value="1"/>
</dbReference>
<evidence type="ECO:0000256" key="1">
    <source>
        <dbReference type="ARBA" id="ARBA00004123"/>
    </source>
</evidence>
<feature type="domain" description="RRM" evidence="12">
    <location>
        <begin position="208"/>
        <end position="292"/>
    </location>
</feature>
<feature type="domain" description="RING-type" evidence="11">
    <location>
        <begin position="10"/>
        <end position="53"/>
    </location>
</feature>
<dbReference type="CDD" id="cd16618">
    <property type="entry name" value="mRING-HC-C4C4_CNOT4"/>
    <property type="match status" value="1"/>
</dbReference>
<dbReference type="GO" id="GO:0004842">
    <property type="term" value="F:ubiquitin-protein transferase activity"/>
    <property type="evidence" value="ECO:0007669"/>
    <property type="project" value="InterPro"/>
</dbReference>
<sequence length="830" mass="83714">MSDDESEEICPLCCEELDISDQNFFPCKCGYQVCMWCWHRIRETESGLCPACRTPYGDDPHEFSAVDMEEVVRANKEKAAAEKKERDRLRAVREQEKREQIVTTTAHHLAAAAGHHSHNAAISSANYPGLGAAQPAAGAAASAVSSAPSSSGTNFAAALSSGGLGSGPSLGQFDGADLVAALGGPSRGPPEPPKDRSTLASMRVIRRNLVYAVGLPPNVATEENLRRPEYFGQYGKIAKVVVNRNHNPGDPRRSSASAYVTFSHKEDALACILALDGFYHDGRNVRASYGTSKYCSAFIKSVRCNNPDCTYLHHMGEKEDTFTKQEIQAGYVTSGRDVLARQKQIMAQQAAAHFGGVGAKTRVGGGGPSGTGRDRSVASVVVGGAAPTPPPPPAHTTLTPLTGLKTRVGGPAPAASRPTMAAQISATRKPAAIVNPSDLTPGEALALQRRQEEEMARQQRELAAQQQQQAREERQARNSAQSSPSHSSVGSGGEILGGAALPQQHQIGKAGSGGGVIGGPAIGSSGGGMGSPLLGSLGGTVLGEMAPISGGSGLGSIGSGVLGGQPLPLSGAVGGASLSGPSTSSLGSLGGSIIPTSANPTPDNWGAAGSQSNGFGGSGALWSGEQSKPAAVAPIAPPGDVGGMSLFGTSSKSVGGFSNSGGGSSALASMLGIELPTGSGSLRDRSSAPYAAPAGHVGQPAIGAVGSSAGLGGIVGPPRTGIIGKSGVGGTAIGGSYAPGGPTSHSNNDVALLQSLLPGVNITSGNAFRPAAPGPAALAHQHQQPVGVAALNRGSVQWQQGQQVQPGGVGAVAQSQQQDPTGQQGGQNIW</sequence>
<keyword evidence="5 9" id="KW-0694">RNA-binding</keyword>
<dbReference type="OrthoDB" id="1923159at2759"/>
<accession>K0T133</accession>
<evidence type="ECO:0000256" key="5">
    <source>
        <dbReference type="ARBA" id="ARBA00022884"/>
    </source>
</evidence>
<evidence type="ECO:0000256" key="3">
    <source>
        <dbReference type="ARBA" id="ARBA00022771"/>
    </source>
</evidence>
<dbReference type="GO" id="GO:0016567">
    <property type="term" value="P:protein ubiquitination"/>
    <property type="evidence" value="ECO:0007669"/>
    <property type="project" value="TreeGrafter"/>
</dbReference>
<feature type="region of interest" description="Disordered" evidence="10">
    <location>
        <begin position="382"/>
        <end position="497"/>
    </location>
</feature>
<feature type="compositionally biased region" description="Low complexity" evidence="10">
    <location>
        <begin position="395"/>
        <end position="404"/>
    </location>
</feature>
<proteinExistence type="predicted"/>
<keyword evidence="14" id="KW-1185">Reference proteome</keyword>
<dbReference type="InterPro" id="IPR013083">
    <property type="entry name" value="Znf_RING/FYVE/PHD"/>
</dbReference>
<dbReference type="EMBL" id="AGNL01017600">
    <property type="protein sequence ID" value="EJK64137.1"/>
    <property type="molecule type" value="Genomic_DNA"/>
</dbReference>
<dbReference type="PROSITE" id="PS50102">
    <property type="entry name" value="RRM"/>
    <property type="match status" value="1"/>
</dbReference>
<evidence type="ECO:0000256" key="9">
    <source>
        <dbReference type="PROSITE-ProRule" id="PRU00176"/>
    </source>
</evidence>
<name>K0T133_THAOC</name>
<dbReference type="GO" id="GO:0005634">
    <property type="term" value="C:nucleus"/>
    <property type="evidence" value="ECO:0007669"/>
    <property type="project" value="UniProtKB-SubCell"/>
</dbReference>
<gene>
    <name evidence="13" type="ORF">THAOC_15160</name>
</gene>
<dbReference type="SUPFAM" id="SSF57850">
    <property type="entry name" value="RING/U-box"/>
    <property type="match status" value="1"/>
</dbReference>
<evidence type="ECO:0000256" key="4">
    <source>
        <dbReference type="ARBA" id="ARBA00022833"/>
    </source>
</evidence>
<comment type="subcellular location">
    <subcellularLocation>
        <location evidence="1">Nucleus</location>
    </subcellularLocation>
</comment>
<keyword evidence="6" id="KW-0175">Coiled coil</keyword>
<protein>
    <recommendedName>
        <fullName evidence="15">RING-type domain-containing protein</fullName>
    </recommendedName>
</protein>
<evidence type="ECO:0000256" key="6">
    <source>
        <dbReference type="ARBA" id="ARBA00023054"/>
    </source>
</evidence>
<dbReference type="CDD" id="cd12438">
    <property type="entry name" value="RRM_CNOT4"/>
    <property type="match status" value="1"/>
</dbReference>
<dbReference type="PANTHER" id="PTHR12603:SF0">
    <property type="entry name" value="CCR4-NOT TRANSCRIPTION COMPLEX SUBUNIT 4"/>
    <property type="match status" value="1"/>
</dbReference>
<dbReference type="Pfam" id="PF14570">
    <property type="entry name" value="zf-RING_4"/>
    <property type="match status" value="1"/>
</dbReference>
<keyword evidence="4" id="KW-0862">Zinc</keyword>
<dbReference type="Pfam" id="PF00076">
    <property type="entry name" value="RRM_1"/>
    <property type="match status" value="1"/>
</dbReference>
<dbReference type="eggNOG" id="KOG2068">
    <property type="taxonomic scope" value="Eukaryota"/>
</dbReference>
<dbReference type="InterPro" id="IPR035979">
    <property type="entry name" value="RBD_domain_sf"/>
</dbReference>
<feature type="region of interest" description="Disordered" evidence="10">
    <location>
        <begin position="799"/>
        <end position="830"/>
    </location>
</feature>
<dbReference type="GO" id="GO:0008270">
    <property type="term" value="F:zinc ion binding"/>
    <property type="evidence" value="ECO:0007669"/>
    <property type="project" value="UniProtKB-KW"/>
</dbReference>
<dbReference type="InterPro" id="IPR034261">
    <property type="entry name" value="CNOT4_RRM"/>
</dbReference>
<dbReference type="InterPro" id="IPR001841">
    <property type="entry name" value="Znf_RING"/>
</dbReference>
<dbReference type="InterPro" id="IPR039780">
    <property type="entry name" value="Mot2"/>
</dbReference>
<feature type="compositionally biased region" description="Low complexity" evidence="10">
    <location>
        <begin position="799"/>
        <end position="822"/>
    </location>
</feature>
<dbReference type="InterPro" id="IPR039515">
    <property type="entry name" value="NOT4_mRING-HC-C4C4"/>
</dbReference>
<evidence type="ECO:0000256" key="2">
    <source>
        <dbReference type="ARBA" id="ARBA00022723"/>
    </source>
</evidence>
<dbReference type="Gene3D" id="3.30.70.330">
    <property type="match status" value="1"/>
</dbReference>
<reference evidence="13 14" key="1">
    <citation type="journal article" date="2012" name="Genome Biol.">
        <title>Genome and low-iron response of an oceanic diatom adapted to chronic iron limitation.</title>
        <authorList>
            <person name="Lommer M."/>
            <person name="Specht M."/>
            <person name="Roy A.S."/>
            <person name="Kraemer L."/>
            <person name="Andreson R."/>
            <person name="Gutowska M.A."/>
            <person name="Wolf J."/>
            <person name="Bergner S.V."/>
            <person name="Schilhabel M.B."/>
            <person name="Klostermeier U.C."/>
            <person name="Beiko R.G."/>
            <person name="Rosenstiel P."/>
            <person name="Hippler M."/>
            <person name="Laroche J."/>
        </authorList>
    </citation>
    <scope>NUCLEOTIDE SEQUENCE [LARGE SCALE GENOMIC DNA]</scope>
    <source>
        <strain evidence="13 14">CCMP1005</strain>
    </source>
</reference>
<dbReference type="Proteomes" id="UP000266841">
    <property type="component" value="Unassembled WGS sequence"/>
</dbReference>
<evidence type="ECO:0000256" key="10">
    <source>
        <dbReference type="SAM" id="MobiDB-lite"/>
    </source>
</evidence>
<evidence type="ECO:0000313" key="14">
    <source>
        <dbReference type="Proteomes" id="UP000266841"/>
    </source>
</evidence>
<evidence type="ECO:0000259" key="11">
    <source>
        <dbReference type="PROSITE" id="PS50089"/>
    </source>
</evidence>
<evidence type="ECO:0000256" key="8">
    <source>
        <dbReference type="PROSITE-ProRule" id="PRU00175"/>
    </source>
</evidence>
<feature type="compositionally biased region" description="Basic and acidic residues" evidence="10">
    <location>
        <begin position="449"/>
        <end position="460"/>
    </location>
</feature>
<evidence type="ECO:0000259" key="12">
    <source>
        <dbReference type="PROSITE" id="PS50102"/>
    </source>
</evidence>
<dbReference type="InterPro" id="IPR012677">
    <property type="entry name" value="Nucleotide-bd_a/b_plait_sf"/>
</dbReference>
<organism evidence="13 14">
    <name type="scientific">Thalassiosira oceanica</name>
    <name type="common">Marine diatom</name>
    <dbReference type="NCBI Taxonomy" id="159749"/>
    <lineage>
        <taxon>Eukaryota</taxon>
        <taxon>Sar</taxon>
        <taxon>Stramenopiles</taxon>
        <taxon>Ochrophyta</taxon>
        <taxon>Bacillariophyta</taxon>
        <taxon>Coscinodiscophyceae</taxon>
        <taxon>Thalassiosirophycidae</taxon>
        <taxon>Thalassiosirales</taxon>
        <taxon>Thalassiosiraceae</taxon>
        <taxon>Thalassiosira</taxon>
    </lineage>
</organism>
<dbReference type="SMART" id="SM00360">
    <property type="entry name" value="RRM"/>
    <property type="match status" value="1"/>
</dbReference>
<evidence type="ECO:0008006" key="15">
    <source>
        <dbReference type="Google" id="ProtNLM"/>
    </source>
</evidence>
<keyword evidence="2" id="KW-0479">Metal-binding</keyword>
<dbReference type="GO" id="GO:0003723">
    <property type="term" value="F:RNA binding"/>
    <property type="evidence" value="ECO:0007669"/>
    <property type="project" value="UniProtKB-UniRule"/>
</dbReference>
<keyword evidence="7" id="KW-0539">Nucleus</keyword>
<dbReference type="InterPro" id="IPR003954">
    <property type="entry name" value="RRM_euk-type"/>
</dbReference>
<dbReference type="SMART" id="SM00361">
    <property type="entry name" value="RRM_1"/>
    <property type="match status" value="1"/>
</dbReference>
<dbReference type="PANTHER" id="PTHR12603">
    <property type="entry name" value="CCR4-NOT TRANSCRIPTION COMPLEX RELATED"/>
    <property type="match status" value="1"/>
</dbReference>
<dbReference type="Gene3D" id="3.30.40.10">
    <property type="entry name" value="Zinc/RING finger domain, C3HC4 (zinc finger)"/>
    <property type="match status" value="1"/>
</dbReference>
<dbReference type="InterPro" id="IPR000504">
    <property type="entry name" value="RRM_dom"/>
</dbReference>
<evidence type="ECO:0000313" key="13">
    <source>
        <dbReference type="EMBL" id="EJK64137.1"/>
    </source>
</evidence>
<dbReference type="PROSITE" id="PS50089">
    <property type="entry name" value="ZF_RING_2"/>
    <property type="match status" value="1"/>
</dbReference>
<dbReference type="GO" id="GO:0030014">
    <property type="term" value="C:CCR4-NOT complex"/>
    <property type="evidence" value="ECO:0007669"/>
    <property type="project" value="InterPro"/>
</dbReference>